<reference evidence="2" key="1">
    <citation type="submission" date="2016-05" db="EMBL/GenBank/DDBJ databases">
        <title>Comparative genomics of biotechnologically important yeasts.</title>
        <authorList>
            <consortium name="DOE Joint Genome Institute"/>
            <person name="Riley R."/>
            <person name="Haridas S."/>
            <person name="Wolfe K.H."/>
            <person name="Lopes M.R."/>
            <person name="Hittinger C.T."/>
            <person name="Goker M."/>
            <person name="Salamov A."/>
            <person name="Wisecaver J."/>
            <person name="Long T.M."/>
            <person name="Aerts A.L."/>
            <person name="Barry K."/>
            <person name="Choi C."/>
            <person name="Clum A."/>
            <person name="Coughlan A.Y."/>
            <person name="Deshpande S."/>
            <person name="Douglass A.P."/>
            <person name="Hanson S.J."/>
            <person name="Klenk H.-P."/>
            <person name="Labutti K."/>
            <person name="Lapidus A."/>
            <person name="Lindquist E."/>
            <person name="Lipzen A."/>
            <person name="Meier-Kolthoff J.P."/>
            <person name="Ohm R.A."/>
            <person name="Otillar R.P."/>
            <person name="Pangilinan J."/>
            <person name="Peng Y."/>
            <person name="Rokas A."/>
            <person name="Rosa C.A."/>
            <person name="Scheuner C."/>
            <person name="Sibirny A.A."/>
            <person name="Slot J.C."/>
            <person name="Stielow J.B."/>
            <person name="Sun H."/>
            <person name="Kurtzman C.P."/>
            <person name="Blackwell M."/>
            <person name="Grigoriev I.V."/>
            <person name="Jeffries T.W."/>
        </authorList>
    </citation>
    <scope>NUCLEOTIDE SEQUENCE [LARGE SCALE GENOMIC DNA]</scope>
    <source>
        <strain evidence="2">NRRL Y-12698</strain>
    </source>
</reference>
<sequence length="263" mass="29062">MPYNTPLGGFSRLLTPQIAIHSCPFSVLNILKVGARMTLIKLPNDNIIIWSAVPYGPEAERCLELLQPYNKVTNVIIPDSAHTMAARDYVSKFPGITALGVDGVNEASSTTITAGKINKTHANRILKGSELADILKVLKGPELADILKGENAKDLVDNFEFVYFAGHKNNELVMYHPNTKTLFEADLLFNVKPKSEQYGNEDPTTGLSFIARYIQPYSAGNRDAISAVASWDFERIVVSHGEVIEGKNESRLAFDSVYGHFYK</sequence>
<dbReference type="InterPro" id="IPR025638">
    <property type="entry name" value="DUF4336"/>
</dbReference>
<evidence type="ECO:0008006" key="3">
    <source>
        <dbReference type="Google" id="ProtNLM"/>
    </source>
</evidence>
<evidence type="ECO:0000313" key="1">
    <source>
        <dbReference type="EMBL" id="ODQ80146.1"/>
    </source>
</evidence>
<dbReference type="SUPFAM" id="SSF56281">
    <property type="entry name" value="Metallo-hydrolase/oxidoreductase"/>
    <property type="match status" value="1"/>
</dbReference>
<name>A0A1E3QR06_9ASCO</name>
<dbReference type="EMBL" id="KV454430">
    <property type="protein sequence ID" value="ODQ80146.1"/>
    <property type="molecule type" value="Genomic_DNA"/>
</dbReference>
<accession>A0A1E3QR06</accession>
<proteinExistence type="predicted"/>
<dbReference type="AlphaFoldDB" id="A0A1E3QR06"/>
<gene>
    <name evidence="1" type="ORF">BABINDRAFT_175580</name>
</gene>
<evidence type="ECO:0000313" key="2">
    <source>
        <dbReference type="Proteomes" id="UP000094336"/>
    </source>
</evidence>
<organism evidence="1 2">
    <name type="scientific">Babjeviella inositovora NRRL Y-12698</name>
    <dbReference type="NCBI Taxonomy" id="984486"/>
    <lineage>
        <taxon>Eukaryota</taxon>
        <taxon>Fungi</taxon>
        <taxon>Dikarya</taxon>
        <taxon>Ascomycota</taxon>
        <taxon>Saccharomycotina</taxon>
        <taxon>Pichiomycetes</taxon>
        <taxon>Serinales incertae sedis</taxon>
        <taxon>Babjeviella</taxon>
    </lineage>
</organism>
<keyword evidence="2" id="KW-1185">Reference proteome</keyword>
<dbReference type="GeneID" id="30148844"/>
<dbReference type="Proteomes" id="UP000094336">
    <property type="component" value="Unassembled WGS sequence"/>
</dbReference>
<dbReference type="PANTHER" id="PTHR33835:SF1">
    <property type="entry name" value="METALLO-BETA-LACTAMASE DOMAIN-CONTAINING PROTEIN"/>
    <property type="match status" value="1"/>
</dbReference>
<dbReference type="InterPro" id="IPR036866">
    <property type="entry name" value="RibonucZ/Hydroxyglut_hydro"/>
</dbReference>
<dbReference type="OrthoDB" id="421671at2759"/>
<dbReference type="PANTHER" id="PTHR33835">
    <property type="entry name" value="YALI0C07656P"/>
    <property type="match status" value="1"/>
</dbReference>
<protein>
    <recommendedName>
        <fullName evidence="3">Metallo-beta-lactamase domain-containing protein</fullName>
    </recommendedName>
</protein>
<dbReference type="Gene3D" id="3.60.15.10">
    <property type="entry name" value="Ribonuclease Z/Hydroxyacylglutathione hydrolase-like"/>
    <property type="match status" value="1"/>
</dbReference>
<dbReference type="RefSeq" id="XP_018985474.1">
    <property type="nucleotide sequence ID" value="XM_019130991.1"/>
</dbReference>